<sequence length="117" mass="13517">MVNYNFSEVGEFTTAKSNSLFESHKKYLEWRKSEWASRGEAALAKRVAARASTHKTWRQMKGMQLFAHEAGHAGNKPFVIGMGCMSVIYFYAFMSQSAESRANSEYWSKYHLKKDHH</sequence>
<proteinExistence type="predicted"/>
<accession>A0A7S0UHF6</accession>
<dbReference type="AlphaFoldDB" id="A0A7S0UHF6"/>
<gene>
    <name evidence="1" type="ORF">PDEL1432_LOCUS2804</name>
</gene>
<evidence type="ECO:0000313" key="1">
    <source>
        <dbReference type="EMBL" id="CAD8762764.1"/>
    </source>
</evidence>
<name>A0A7S0UHF6_9STRA</name>
<organism evidence="1">
    <name type="scientific">Pseudo-nitzschia delicatissima</name>
    <dbReference type="NCBI Taxonomy" id="44447"/>
    <lineage>
        <taxon>Eukaryota</taxon>
        <taxon>Sar</taxon>
        <taxon>Stramenopiles</taxon>
        <taxon>Ochrophyta</taxon>
        <taxon>Bacillariophyta</taxon>
        <taxon>Bacillariophyceae</taxon>
        <taxon>Bacillariophycidae</taxon>
        <taxon>Bacillariales</taxon>
        <taxon>Bacillariaceae</taxon>
        <taxon>Pseudo-nitzschia</taxon>
    </lineage>
</organism>
<reference evidence="1" key="1">
    <citation type="submission" date="2021-01" db="EMBL/GenBank/DDBJ databases">
        <authorList>
            <person name="Corre E."/>
            <person name="Pelletier E."/>
            <person name="Niang G."/>
            <person name="Scheremetjew M."/>
            <person name="Finn R."/>
            <person name="Kale V."/>
            <person name="Holt S."/>
            <person name="Cochrane G."/>
            <person name="Meng A."/>
            <person name="Brown T."/>
            <person name="Cohen L."/>
        </authorList>
    </citation>
    <scope>NUCLEOTIDE SEQUENCE</scope>
    <source>
        <strain evidence="1">UNC1205</strain>
    </source>
</reference>
<protein>
    <submittedName>
        <fullName evidence="1">Uncharacterized protein</fullName>
    </submittedName>
</protein>
<dbReference type="EMBL" id="HBFL01003906">
    <property type="protein sequence ID" value="CAD8762764.1"/>
    <property type="molecule type" value="Transcribed_RNA"/>
</dbReference>